<evidence type="ECO:0008006" key="3">
    <source>
        <dbReference type="Google" id="ProtNLM"/>
    </source>
</evidence>
<dbReference type="EMBL" id="LWCA01001832">
    <property type="protein sequence ID" value="OAF64441.1"/>
    <property type="molecule type" value="Genomic_DNA"/>
</dbReference>
<sequence>MSVIRKTLIGGNWKMNGSYKLCDKIVGYMSNWSNNENT</sequence>
<evidence type="ECO:0000313" key="1">
    <source>
        <dbReference type="EMBL" id="OAF64441.1"/>
    </source>
</evidence>
<keyword evidence="2" id="KW-1185">Reference proteome</keyword>
<name>A0A177ASS4_9BILA</name>
<reference evidence="1 2" key="1">
    <citation type="submission" date="2016-04" db="EMBL/GenBank/DDBJ databases">
        <title>The genome of Intoshia linei affirms orthonectids as highly simplified spiralians.</title>
        <authorList>
            <person name="Mikhailov K.V."/>
            <person name="Slusarev G.S."/>
            <person name="Nikitin M.A."/>
            <person name="Logacheva M.D."/>
            <person name="Penin A."/>
            <person name="Aleoshin V."/>
            <person name="Panchin Y.V."/>
        </authorList>
    </citation>
    <scope>NUCLEOTIDE SEQUENCE [LARGE SCALE GENOMIC DNA]</scope>
    <source>
        <strain evidence="1">Intl2013</strain>
        <tissue evidence="1">Whole animal</tissue>
    </source>
</reference>
<feature type="non-terminal residue" evidence="1">
    <location>
        <position position="38"/>
    </location>
</feature>
<dbReference type="Proteomes" id="UP000078046">
    <property type="component" value="Unassembled WGS sequence"/>
</dbReference>
<gene>
    <name evidence="1" type="ORF">A3Q56_07826</name>
</gene>
<comment type="caution">
    <text evidence="1">The sequence shown here is derived from an EMBL/GenBank/DDBJ whole genome shotgun (WGS) entry which is preliminary data.</text>
</comment>
<organism evidence="1 2">
    <name type="scientific">Intoshia linei</name>
    <dbReference type="NCBI Taxonomy" id="1819745"/>
    <lineage>
        <taxon>Eukaryota</taxon>
        <taxon>Metazoa</taxon>
        <taxon>Spiralia</taxon>
        <taxon>Lophotrochozoa</taxon>
        <taxon>Mesozoa</taxon>
        <taxon>Orthonectida</taxon>
        <taxon>Rhopaluridae</taxon>
        <taxon>Intoshia</taxon>
    </lineage>
</organism>
<evidence type="ECO:0000313" key="2">
    <source>
        <dbReference type="Proteomes" id="UP000078046"/>
    </source>
</evidence>
<accession>A0A177ASS4</accession>
<proteinExistence type="predicted"/>
<protein>
    <recommendedName>
        <fullName evidence="3">Triose-phosphate isomerase</fullName>
    </recommendedName>
</protein>
<dbReference type="AlphaFoldDB" id="A0A177ASS4"/>